<protein>
    <submittedName>
        <fullName evidence="2">TonB-dependent receptor</fullName>
    </submittedName>
</protein>
<keyword evidence="3" id="KW-1185">Reference proteome</keyword>
<gene>
    <name evidence="2" type="ORF">SLA_2854</name>
</gene>
<evidence type="ECO:0000313" key="3">
    <source>
        <dbReference type="Proteomes" id="UP000217676"/>
    </source>
</evidence>
<accession>A0A160P0A0</accession>
<dbReference type="EMBL" id="AP017424">
    <property type="protein sequence ID" value="BAU83771.1"/>
    <property type="molecule type" value="Genomic_DNA"/>
</dbReference>
<proteinExistence type="predicted"/>
<keyword evidence="2" id="KW-0675">Receptor</keyword>
<dbReference type="Proteomes" id="UP000217676">
    <property type="component" value="Chromosome"/>
</dbReference>
<evidence type="ECO:0000256" key="1">
    <source>
        <dbReference type="SAM" id="MobiDB-lite"/>
    </source>
</evidence>
<reference evidence="2 3" key="1">
    <citation type="journal article" date="2016" name="Genome Announc.">
        <title>Complete Genome Sequence of Thiostrepton-Producing Streptomyces laurentii ATCC 31255.</title>
        <authorList>
            <person name="Doi K."/>
            <person name="Fujino Y."/>
            <person name="Nagayoshi Y."/>
            <person name="Ohshima T."/>
            <person name="Ogata S."/>
        </authorList>
    </citation>
    <scope>NUCLEOTIDE SEQUENCE [LARGE SCALE GENOMIC DNA]</scope>
    <source>
        <strain evidence="2 3">ATCC 31255</strain>
    </source>
</reference>
<feature type="region of interest" description="Disordered" evidence="1">
    <location>
        <begin position="1"/>
        <end position="20"/>
    </location>
</feature>
<sequence>MGWGEVGETHPTPPHPTPLSFLRQQLRGYHPDEGTVPTRLDLRVVAWHMLATTQAKQIGPRPGLAIPIEGLTTRKKTLPDGYPAP</sequence>
<name>A0A160P0A0_STRLU</name>
<dbReference type="KEGG" id="slau:SLA_2854"/>
<organism evidence="2 3">
    <name type="scientific">Streptomyces laurentii</name>
    <dbReference type="NCBI Taxonomy" id="39478"/>
    <lineage>
        <taxon>Bacteria</taxon>
        <taxon>Bacillati</taxon>
        <taxon>Actinomycetota</taxon>
        <taxon>Actinomycetes</taxon>
        <taxon>Kitasatosporales</taxon>
        <taxon>Streptomycetaceae</taxon>
        <taxon>Streptomyces</taxon>
    </lineage>
</organism>
<evidence type="ECO:0000313" key="2">
    <source>
        <dbReference type="EMBL" id="BAU83771.1"/>
    </source>
</evidence>
<dbReference type="AlphaFoldDB" id="A0A160P0A0"/>